<gene>
    <name evidence="2" type="ORF">SDC9_162060</name>
</gene>
<organism evidence="2">
    <name type="scientific">bioreactor metagenome</name>
    <dbReference type="NCBI Taxonomy" id="1076179"/>
    <lineage>
        <taxon>unclassified sequences</taxon>
        <taxon>metagenomes</taxon>
        <taxon>ecological metagenomes</taxon>
    </lineage>
</organism>
<evidence type="ECO:0000313" key="2">
    <source>
        <dbReference type="EMBL" id="MPN14733.1"/>
    </source>
</evidence>
<evidence type="ECO:0000256" key="1">
    <source>
        <dbReference type="SAM" id="MobiDB-lite"/>
    </source>
</evidence>
<protein>
    <submittedName>
        <fullName evidence="2">Uncharacterized protein</fullName>
    </submittedName>
</protein>
<dbReference type="AlphaFoldDB" id="A0A645FRE2"/>
<accession>A0A645FRE2</accession>
<proteinExistence type="predicted"/>
<comment type="caution">
    <text evidence="2">The sequence shown here is derived from an EMBL/GenBank/DDBJ whole genome shotgun (WGS) entry which is preliminary data.</text>
</comment>
<feature type="compositionally biased region" description="Basic and acidic residues" evidence="1">
    <location>
        <begin position="24"/>
        <end position="36"/>
    </location>
</feature>
<dbReference type="EMBL" id="VSSQ01061393">
    <property type="protein sequence ID" value="MPN14733.1"/>
    <property type="molecule type" value="Genomic_DNA"/>
</dbReference>
<feature type="region of interest" description="Disordered" evidence="1">
    <location>
        <begin position="1"/>
        <end position="70"/>
    </location>
</feature>
<sequence length="70" mass="6990">MGGAGPALREVAETHAPGPAPVTDSRRGGLGHRQDEQPTAVDRTGQPAQVRGDDVAGHGEAAPVAMDPAA</sequence>
<reference evidence="2" key="1">
    <citation type="submission" date="2019-08" db="EMBL/GenBank/DDBJ databases">
        <authorList>
            <person name="Kucharzyk K."/>
            <person name="Murdoch R.W."/>
            <person name="Higgins S."/>
            <person name="Loffler F."/>
        </authorList>
    </citation>
    <scope>NUCLEOTIDE SEQUENCE</scope>
</reference>
<name>A0A645FRE2_9ZZZZ</name>